<comment type="caution">
    <text evidence="1">The sequence shown here is derived from an EMBL/GenBank/DDBJ whole genome shotgun (WGS) entry which is preliminary data.</text>
</comment>
<dbReference type="EMBL" id="JAOQAV010000463">
    <property type="protein sequence ID" value="KAJ4175555.1"/>
    <property type="molecule type" value="Genomic_DNA"/>
</dbReference>
<accession>A0A9W8QPZ6</accession>
<organism evidence="1 2">
    <name type="scientific">Fusarium falciforme</name>
    <dbReference type="NCBI Taxonomy" id="195108"/>
    <lineage>
        <taxon>Eukaryota</taxon>
        <taxon>Fungi</taxon>
        <taxon>Dikarya</taxon>
        <taxon>Ascomycota</taxon>
        <taxon>Pezizomycotina</taxon>
        <taxon>Sordariomycetes</taxon>
        <taxon>Hypocreomycetidae</taxon>
        <taxon>Hypocreales</taxon>
        <taxon>Nectriaceae</taxon>
        <taxon>Fusarium</taxon>
        <taxon>Fusarium solani species complex</taxon>
    </lineage>
</organism>
<gene>
    <name evidence="1" type="ORF">NW755_014863</name>
</gene>
<protein>
    <submittedName>
        <fullName evidence="1">Uncharacterized protein</fullName>
    </submittedName>
</protein>
<proteinExistence type="predicted"/>
<name>A0A9W8QPZ6_9HYPO</name>
<reference evidence="1" key="1">
    <citation type="submission" date="2022-09" db="EMBL/GenBank/DDBJ databases">
        <title>Fusarium specimens isolated from Avocado Roots.</title>
        <authorList>
            <person name="Stajich J."/>
            <person name="Roper C."/>
            <person name="Heimlech-Rivalta G."/>
        </authorList>
    </citation>
    <scope>NUCLEOTIDE SEQUENCE</scope>
    <source>
        <strain evidence="1">A02</strain>
    </source>
</reference>
<evidence type="ECO:0000313" key="1">
    <source>
        <dbReference type="EMBL" id="KAJ4175555.1"/>
    </source>
</evidence>
<keyword evidence="2" id="KW-1185">Reference proteome</keyword>
<sequence>MTLSSEPTYYLPPNLQALDPSAREVDLNAYTWVQTTIIEDDDLIFGGKALSTWFEEERRRLISST</sequence>
<dbReference type="Proteomes" id="UP001152087">
    <property type="component" value="Unassembled WGS sequence"/>
</dbReference>
<dbReference type="AlphaFoldDB" id="A0A9W8QPZ6"/>
<dbReference type="OrthoDB" id="3519400at2759"/>
<evidence type="ECO:0000313" key="2">
    <source>
        <dbReference type="Proteomes" id="UP001152087"/>
    </source>
</evidence>